<dbReference type="InterPro" id="IPR002123">
    <property type="entry name" value="Plipid/glycerol_acylTrfase"/>
</dbReference>
<dbReference type="AlphaFoldDB" id="A0AAF0EDG1"/>
<dbReference type="InterPro" id="IPR044865">
    <property type="entry name" value="MRH_dom"/>
</dbReference>
<dbReference type="CDD" id="cd00112">
    <property type="entry name" value="LDLa"/>
    <property type="match status" value="1"/>
</dbReference>
<dbReference type="InterPro" id="IPR009011">
    <property type="entry name" value="Man6P_isomerase_rcpt-bd_dom_sf"/>
</dbReference>
<evidence type="ECO:0000256" key="4">
    <source>
        <dbReference type="RuleBase" id="RU361267"/>
    </source>
</evidence>
<dbReference type="SUPFAM" id="SSF50911">
    <property type="entry name" value="Mannose 6-phosphate receptor domain"/>
    <property type="match status" value="1"/>
</dbReference>
<dbReference type="SMART" id="SM00563">
    <property type="entry name" value="PlsC"/>
    <property type="match status" value="1"/>
</dbReference>
<dbReference type="NCBIfam" id="TIGR00530">
    <property type="entry name" value="AGP_acyltrn"/>
    <property type="match status" value="1"/>
</dbReference>
<dbReference type="Pfam" id="PF13015">
    <property type="entry name" value="PRKCSH_1"/>
    <property type="match status" value="1"/>
</dbReference>
<keyword evidence="5" id="KW-0175">Coiled coil</keyword>
<dbReference type="Pfam" id="PF01553">
    <property type="entry name" value="Acyltransferase"/>
    <property type="match status" value="1"/>
</dbReference>
<dbReference type="CDD" id="cd07989">
    <property type="entry name" value="LPLAT_AGPAT-like"/>
    <property type="match status" value="1"/>
</dbReference>
<feature type="domain" description="MRH" evidence="7">
    <location>
        <begin position="714"/>
        <end position="821"/>
    </location>
</feature>
<keyword evidence="9" id="KW-1185">Reference proteome</keyword>
<comment type="domain">
    <text evidence="4">The HXXXXD motif is essential for acyltransferase activity and may constitute the binding site for the phosphate moiety of the glycerol-3-phosphate.</text>
</comment>
<accession>A0AAF0EDG1</accession>
<dbReference type="InterPro" id="IPR036055">
    <property type="entry name" value="LDL_receptor-like_sf"/>
</dbReference>
<keyword evidence="4 8" id="KW-0012">Acyltransferase</keyword>
<evidence type="ECO:0000313" key="9">
    <source>
        <dbReference type="Proteomes" id="UP001214415"/>
    </source>
</evidence>
<dbReference type="GO" id="GO:0008654">
    <property type="term" value="P:phospholipid biosynthetic process"/>
    <property type="evidence" value="ECO:0007669"/>
    <property type="project" value="UniProtKB-KW"/>
</dbReference>
<dbReference type="PANTHER" id="PTHR12630:SF1">
    <property type="entry name" value="GLUCOSIDASE 2 SUBUNIT BETA"/>
    <property type="match status" value="1"/>
</dbReference>
<name>A0AAF0EDG1_9BASI</name>
<reference evidence="8" key="1">
    <citation type="submission" date="2023-03" db="EMBL/GenBank/DDBJ databases">
        <title>Mating type loci evolution in Malassezia.</title>
        <authorList>
            <person name="Coelho M.A."/>
        </authorList>
    </citation>
    <scope>NUCLEOTIDE SEQUENCE</scope>
    <source>
        <strain evidence="8">CBS 12830</strain>
    </source>
</reference>
<comment type="catalytic activity">
    <reaction evidence="4">
        <text>a 1-acyl-sn-glycero-3-phosphate + an acyl-CoA = a 1,2-diacyl-sn-glycero-3-phosphate + CoA</text>
        <dbReference type="Rhea" id="RHEA:19709"/>
        <dbReference type="ChEBI" id="CHEBI:57287"/>
        <dbReference type="ChEBI" id="CHEBI:57970"/>
        <dbReference type="ChEBI" id="CHEBI:58342"/>
        <dbReference type="ChEBI" id="CHEBI:58608"/>
        <dbReference type="EC" id="2.3.1.51"/>
    </reaction>
</comment>
<comment type="similarity">
    <text evidence="4">Belongs to the 1-acyl-sn-glycerol-3-phosphate acyltransferase family.</text>
</comment>
<dbReference type="GO" id="GO:0006491">
    <property type="term" value="P:N-glycan processing"/>
    <property type="evidence" value="ECO:0007669"/>
    <property type="project" value="TreeGrafter"/>
</dbReference>
<feature type="transmembrane region" description="Helical" evidence="6">
    <location>
        <begin position="36"/>
        <end position="59"/>
    </location>
</feature>
<dbReference type="GO" id="GO:0016020">
    <property type="term" value="C:membrane"/>
    <property type="evidence" value="ECO:0007669"/>
    <property type="project" value="InterPro"/>
</dbReference>
<dbReference type="InterPro" id="IPR028146">
    <property type="entry name" value="PRKCSH_N"/>
</dbReference>
<dbReference type="GO" id="GO:0017177">
    <property type="term" value="C:glucosidase II complex"/>
    <property type="evidence" value="ECO:0007669"/>
    <property type="project" value="TreeGrafter"/>
</dbReference>
<evidence type="ECO:0000256" key="2">
    <source>
        <dbReference type="ARBA" id="ARBA00022824"/>
    </source>
</evidence>
<feature type="coiled-coil region" evidence="5">
    <location>
        <begin position="465"/>
        <end position="499"/>
    </location>
</feature>
<keyword evidence="4" id="KW-1208">Phospholipid metabolism</keyword>
<keyword evidence="2" id="KW-0256">Endoplasmic reticulum</keyword>
<evidence type="ECO:0000256" key="1">
    <source>
        <dbReference type="ARBA" id="ARBA00022729"/>
    </source>
</evidence>
<keyword evidence="6" id="KW-0812">Transmembrane</keyword>
<keyword evidence="4 8" id="KW-0808">Transferase</keyword>
<keyword evidence="6" id="KW-0472">Membrane</keyword>
<dbReference type="Proteomes" id="UP001214415">
    <property type="component" value="Chromosome 6"/>
</dbReference>
<dbReference type="Pfam" id="PF12999">
    <property type="entry name" value="PRKCSH-like"/>
    <property type="match status" value="1"/>
</dbReference>
<sequence length="839" mass="93740">MGKMLSKLASAGSVSFVLWTLASARSQKARYYLNSFLYILSMGVCSSLGVVYAICLSLFPGKRFNTNYLVARSFYAMVGTLIGYNITVEGAEHLQNRPSIMLGNHQSMLDILYLGRVFPPGSIIMAKKELKFAPLLGQFMLLGGNAFIDRKSRTSAIKTVSQTGQHMRKNKLALFMFPEGTRSHMATPGLLPLKKGAFHLAIQTQLPIIPIVCENYHRMFDSKTRFEGGDLRVAVLPPVETKGLTDADVDKLMQTVESQMKERLVRFDQDLDRRDAYMATHPSPEPASPKVYGLAGLAARLIGSGKPRSHIRNLENISKEQKSTLGQNHPSDYGLVRLVAHSPLVSLYAGTVASEPLCRLREQDQHLYKPVSKDGAQTFRCLHTDKWIPMSAVNDDYCDCPDGSDEPGTSACPNGSFYCENKGFLPATIRSSRVNDGVCAAEAERKRKAQQKVYNLGARARASYIEQAQKEQAQHQKNLDELLREVALAQLRADEFKRAIEKEEMGDQMIRDMQMQSPLYKQIEERHQTLLSLSRALNNAVEELRTVARIVEGVDNAESKEAYELWLGETEEGQPLSLENKLDDIRDWAPATSDIENMANVDIIEMLDGKPGDALTQETKPGLWHIPSYLPEAMVPVYEQVIAWILSTLVHLDILSPMQVRGKTAKALEAARAAHESSLSKVEELNNDIASHQSALKEQPEKYGRDNEFKALEGTCISKDMGSYTYELCFGGKSTQISNNDGYRFDLGRFSHFDVHGQYDVSDDRHYLSMQYEHGQGCWNGPARSTRVTLECGATNELLKVLEAEKCTYTMHAKTPAVCFPVKTESDLADEARIDHEEL</sequence>
<dbReference type="SUPFAM" id="SSF57424">
    <property type="entry name" value="LDL receptor-like module"/>
    <property type="match status" value="1"/>
</dbReference>
<keyword evidence="6" id="KW-1133">Transmembrane helix</keyword>
<dbReference type="SUPFAM" id="SSF69593">
    <property type="entry name" value="Glycerol-3-phosphate (1)-acyltransferase"/>
    <property type="match status" value="1"/>
</dbReference>
<dbReference type="Gene3D" id="4.10.400.10">
    <property type="entry name" value="Low-density Lipoprotein Receptor"/>
    <property type="match status" value="1"/>
</dbReference>
<protein>
    <recommendedName>
        <fullName evidence="4">1-acyl-sn-glycerol-3-phosphate acyltransferase</fullName>
        <ecNumber evidence="4">2.3.1.51</ecNumber>
    </recommendedName>
</protein>
<keyword evidence="1" id="KW-0732">Signal</keyword>
<keyword evidence="4" id="KW-0443">Lipid metabolism</keyword>
<organism evidence="8 9">
    <name type="scientific">Malassezia equina</name>
    <dbReference type="NCBI Taxonomy" id="1381935"/>
    <lineage>
        <taxon>Eukaryota</taxon>
        <taxon>Fungi</taxon>
        <taxon>Dikarya</taxon>
        <taxon>Basidiomycota</taxon>
        <taxon>Ustilaginomycotina</taxon>
        <taxon>Malasseziomycetes</taxon>
        <taxon>Malasseziales</taxon>
        <taxon>Malasseziaceae</taxon>
        <taxon>Malassezia</taxon>
    </lineage>
</organism>
<dbReference type="InterPro" id="IPR039794">
    <property type="entry name" value="Gtb1-like"/>
</dbReference>
<dbReference type="InterPro" id="IPR002172">
    <property type="entry name" value="LDrepeatLR_classA_rpt"/>
</dbReference>
<dbReference type="PANTHER" id="PTHR12630">
    <property type="entry name" value="N-LINKED OLIGOSACCHARIDE PROCESSING"/>
    <property type="match status" value="1"/>
</dbReference>
<dbReference type="Gene3D" id="2.70.130.10">
    <property type="entry name" value="Mannose-6-phosphate receptor binding domain"/>
    <property type="match status" value="1"/>
</dbReference>
<keyword evidence="3" id="KW-1015">Disulfide bond</keyword>
<dbReference type="InterPro" id="IPR004552">
    <property type="entry name" value="AGP_acyltrans"/>
</dbReference>
<evidence type="ECO:0000259" key="7">
    <source>
        <dbReference type="PROSITE" id="PS51914"/>
    </source>
</evidence>
<dbReference type="InterPro" id="IPR036607">
    <property type="entry name" value="PRKCSH"/>
</dbReference>
<keyword evidence="4" id="KW-0444">Lipid biosynthesis</keyword>
<evidence type="ECO:0000256" key="6">
    <source>
        <dbReference type="SAM" id="Phobius"/>
    </source>
</evidence>
<keyword evidence="4" id="KW-0594">Phospholipid biosynthesis</keyword>
<evidence type="ECO:0000256" key="3">
    <source>
        <dbReference type="ARBA" id="ARBA00023157"/>
    </source>
</evidence>
<dbReference type="EMBL" id="CP119905">
    <property type="protein sequence ID" value="WFD24387.1"/>
    <property type="molecule type" value="Genomic_DNA"/>
</dbReference>
<evidence type="ECO:0000313" key="8">
    <source>
        <dbReference type="EMBL" id="WFD24387.1"/>
    </source>
</evidence>
<proteinExistence type="inferred from homology"/>
<gene>
    <name evidence="8" type="primary">SLC1</name>
    <name evidence="8" type="ORF">MEQU1_003087</name>
</gene>
<dbReference type="PROSITE" id="PS51914">
    <property type="entry name" value="MRH"/>
    <property type="match status" value="1"/>
</dbReference>
<dbReference type="GO" id="GO:0003841">
    <property type="term" value="F:1-acylglycerol-3-phosphate O-acyltransferase activity"/>
    <property type="evidence" value="ECO:0007669"/>
    <property type="project" value="UniProtKB-UniRule"/>
</dbReference>
<evidence type="ECO:0000256" key="5">
    <source>
        <dbReference type="SAM" id="Coils"/>
    </source>
</evidence>
<dbReference type="EC" id="2.3.1.51" evidence="4"/>